<dbReference type="Proteomes" id="UP000649289">
    <property type="component" value="Unassembled WGS sequence"/>
</dbReference>
<keyword evidence="4" id="KW-1185">Reference proteome</keyword>
<organism evidence="3 4">
    <name type="scientific">Nocardioides hwasunensis</name>
    <dbReference type="NCBI Taxonomy" id="397258"/>
    <lineage>
        <taxon>Bacteria</taxon>
        <taxon>Bacillati</taxon>
        <taxon>Actinomycetota</taxon>
        <taxon>Actinomycetes</taxon>
        <taxon>Propionibacteriales</taxon>
        <taxon>Nocardioidaceae</taxon>
        <taxon>Nocardioides</taxon>
    </lineage>
</organism>
<evidence type="ECO:0000256" key="1">
    <source>
        <dbReference type="SAM" id="MobiDB-lite"/>
    </source>
</evidence>
<dbReference type="Pfam" id="PF10648">
    <property type="entry name" value="Gmad2"/>
    <property type="match status" value="1"/>
</dbReference>
<protein>
    <recommendedName>
        <fullName evidence="2">Bacterial spore germination immunoglobulin-like domain-containing protein</fullName>
    </recommendedName>
</protein>
<feature type="region of interest" description="Disordered" evidence="1">
    <location>
        <begin position="25"/>
        <end position="69"/>
    </location>
</feature>
<dbReference type="EMBL" id="JACXYY010000003">
    <property type="protein sequence ID" value="MBD3914504.1"/>
    <property type="molecule type" value="Genomic_DNA"/>
</dbReference>
<dbReference type="RefSeq" id="WP_191198841.1">
    <property type="nucleotide sequence ID" value="NZ_BAAAPA010000004.1"/>
</dbReference>
<comment type="caution">
    <text evidence="3">The sequence shown here is derived from an EMBL/GenBank/DDBJ whole genome shotgun (WGS) entry which is preliminary data.</text>
</comment>
<proteinExistence type="predicted"/>
<evidence type="ECO:0000313" key="3">
    <source>
        <dbReference type="EMBL" id="MBD3914504.1"/>
    </source>
</evidence>
<dbReference type="PROSITE" id="PS51257">
    <property type="entry name" value="PROKAR_LIPOPROTEIN"/>
    <property type="match status" value="1"/>
</dbReference>
<name>A0ABR8MJ43_9ACTN</name>
<evidence type="ECO:0000259" key="2">
    <source>
        <dbReference type="Pfam" id="PF10648"/>
    </source>
</evidence>
<reference evidence="3 4" key="1">
    <citation type="submission" date="2020-09" db="EMBL/GenBank/DDBJ databases">
        <title>novel species in genus Nocardioides.</title>
        <authorList>
            <person name="Zhang G."/>
        </authorList>
    </citation>
    <scope>NUCLEOTIDE SEQUENCE [LARGE SCALE GENOMIC DNA]</scope>
    <source>
        <strain evidence="3 4">19197</strain>
    </source>
</reference>
<gene>
    <name evidence="3" type="ORF">IEZ25_07745</name>
</gene>
<sequence>MGPRTQAAVVCGMLVVLGGCIPSGPVSTSPPASDPSSTPTSAPPSAAPRDDAAAPAQSPPPPGTRGLVYVAGPRARTGELLLFAEQTSFAGRKDLLAAARAATSGAPADPDHTSLWRTGAPVAVRLWWDGDEGYYDVRLPDVRSTERPAGTTMREAHLAIQQVVWTLQSVGGIAAPVRFHVGRRGDPVTDLLGVPATGPGATYLAADHGGVLSRVDILAPAEGARVQGEVALSGLAESFEGTVAIRAFDESGRRVHDDSATAEQCCGRLWPWRHVLDTSGWEPGTYVVQALTDDPVGIDNGSDGPEIDTRTIVVR</sequence>
<accession>A0ABR8MJ43</accession>
<dbReference type="InterPro" id="IPR018911">
    <property type="entry name" value="Gmad2_Ig-like_dom"/>
</dbReference>
<feature type="domain" description="Bacterial spore germination immunoglobulin-like" evidence="2">
    <location>
        <begin position="215"/>
        <end position="295"/>
    </location>
</feature>
<evidence type="ECO:0000313" key="4">
    <source>
        <dbReference type="Proteomes" id="UP000649289"/>
    </source>
</evidence>
<feature type="compositionally biased region" description="Low complexity" evidence="1">
    <location>
        <begin position="27"/>
        <end position="40"/>
    </location>
</feature>